<reference evidence="3" key="1">
    <citation type="submission" date="2014-07" db="EMBL/GenBank/DDBJ databases">
        <title>Genome sequencing of plant-pathogenic Streptomyces species.</title>
        <authorList>
            <person name="Harrison J."/>
            <person name="Sapp M."/>
            <person name="Thwaites R."/>
            <person name="Studholme D.J."/>
        </authorList>
    </citation>
    <scope>NUCLEOTIDE SEQUENCE [LARGE SCALE GENOMIC DNA]</scope>
    <source>
        <strain evidence="3">NCPPB 4445</strain>
    </source>
</reference>
<dbReference type="Gene3D" id="2.130.10.10">
    <property type="entry name" value="YVTN repeat-like/Quinoprotein amine dehydrogenase"/>
    <property type="match status" value="1"/>
</dbReference>
<dbReference type="EMBL" id="JPPY01000115">
    <property type="protein sequence ID" value="KND34065.1"/>
    <property type="molecule type" value="Genomic_DNA"/>
</dbReference>
<feature type="chain" id="PRO_5005542251" evidence="1">
    <location>
        <begin position="32"/>
        <end position="661"/>
    </location>
</feature>
<proteinExistence type="predicted"/>
<dbReference type="OrthoDB" id="4332189at2"/>
<dbReference type="SUPFAM" id="SSF50969">
    <property type="entry name" value="YVTN repeat-like/Quinoprotein amine dehydrogenase"/>
    <property type="match status" value="1"/>
</dbReference>
<evidence type="ECO:0000313" key="2">
    <source>
        <dbReference type="EMBL" id="KND34065.1"/>
    </source>
</evidence>
<dbReference type="RefSeq" id="WP_050371533.1">
    <property type="nucleotide sequence ID" value="NZ_KQ257820.1"/>
</dbReference>
<name>A0A0L0K8W5_9ACTN</name>
<sequence length="661" mass="69284">MRRRTLSTATALAVLVSSAALVVGTAGSAAADSSKVLPLKSAGDIVVDGVHRKVFVSDPVTGRVVATDYSGNVLTTVPELYGVTGLALSADSGRLYAAVPSVDAIVALDTTTMAEQARYATGEGTDPQFLALAGGKIWFGYGTGSDGSIGSLDVSGTDPVVALDQDAETDYAGAPRLAVSPTEPNTVAAAGSYDRGFALATYDVTTGTAARTSRNTSGLTGQTNDLAYTPDGKRIVTANPGKVHHVWQASDLTEVGTYTSTEHGTSVAIAPDGTVAAGSDAPYGKDVFVYRPGQTTAVRQYDFPVTGTTSAGDGLVNGGLAWEPGGSRLFAVTDNWDSNVRLHVLDEPTKSAPAVAVKAPATAALGKALTVSGTVSGTLALPVGTPLVVTRYDSESPKGKSLGTKKLAAKGAFSFTDTPAVAGNVTYKVAYAGSTTHSAASGSSVVKVAYNKTALKIDRNNLTVNYGTNVTYTATLGATYKNRTVEIWADPWGPEPKRLLKRGKVNAKGQLAVALRMTRDTTVSAVFTGDARFGKAEAKSGVRTRAGVTTSLSGHYKWTKFGKTNYQTFHQTTDPLITTWINAYPGRYTRLDLEFYSQGRWVSGEPEYFPLDSAGKSYVTLDGDGAAGYRFRLRSVYVDGYNGDIANTTSYGPWKYFNFTK</sequence>
<accession>A0A0L0K8W5</accession>
<protein>
    <submittedName>
        <fullName evidence="2">Uncharacterized protein</fullName>
    </submittedName>
</protein>
<dbReference type="Proteomes" id="UP000037151">
    <property type="component" value="Unassembled WGS sequence"/>
</dbReference>
<evidence type="ECO:0000313" key="3">
    <source>
        <dbReference type="Proteomes" id="UP000037151"/>
    </source>
</evidence>
<dbReference type="InterPro" id="IPR011044">
    <property type="entry name" value="Quino_amine_DH_bsu"/>
</dbReference>
<keyword evidence="1" id="KW-0732">Signal</keyword>
<organism evidence="2 3">
    <name type="scientific">Streptomyces acidiscabies</name>
    <dbReference type="NCBI Taxonomy" id="42234"/>
    <lineage>
        <taxon>Bacteria</taxon>
        <taxon>Bacillati</taxon>
        <taxon>Actinomycetota</taxon>
        <taxon>Actinomycetes</taxon>
        <taxon>Kitasatosporales</taxon>
        <taxon>Streptomycetaceae</taxon>
        <taxon>Streptomyces</taxon>
    </lineage>
</organism>
<feature type="signal peptide" evidence="1">
    <location>
        <begin position="1"/>
        <end position="31"/>
    </location>
</feature>
<dbReference type="PATRIC" id="fig|42234.21.peg.3557"/>
<dbReference type="InterPro" id="IPR015943">
    <property type="entry name" value="WD40/YVTN_repeat-like_dom_sf"/>
</dbReference>
<dbReference type="AlphaFoldDB" id="A0A0L0K8W5"/>
<evidence type="ECO:0000256" key="1">
    <source>
        <dbReference type="SAM" id="SignalP"/>
    </source>
</evidence>
<comment type="caution">
    <text evidence="2">The sequence shown here is derived from an EMBL/GenBank/DDBJ whole genome shotgun (WGS) entry which is preliminary data.</text>
</comment>
<gene>
    <name evidence="2" type="ORF">IQ63_17275</name>
</gene>